<dbReference type="InterPro" id="IPR002083">
    <property type="entry name" value="MATH/TRAF_dom"/>
</dbReference>
<sequence length="358" mass="39773">MEKGSTNLTEIVQSVQHLKIEGFSLTSTMMSETDYIKSRWNVDGYDWEVHLYPSWALTIHCSYRYVLLKLFLVSEARVDNVRASLTCRLVHPRGKREPSREKSASDIFSRSEASSSKVSISLVSREDVPKSGYLWNDSLTVECTVTVLKEQKDIITFSSMKDVALPVPPSDMPLHFCKLLQSQMGADVTFTVSGETFAAHKNILAARSPVFMAEFFSHNMKERCSSRVKVKGVLAPVFNAMLHFIYTDTVPELDRPGEEVMVMAQHLLAAADMYGLDRLKLICEGKLSGGISVDTAAETLALAEQHNCSLLKAKCVEFVTASPEKLDAVLATEGYKHLVASCPLVLTELLKAARGRKN</sequence>
<feature type="domain" description="BTB" evidence="3">
    <location>
        <begin position="186"/>
        <end position="254"/>
    </location>
</feature>
<dbReference type="PANTHER" id="PTHR26379:SF180">
    <property type="entry name" value="TRAF TRANSCRIPTION FACTOR"/>
    <property type="match status" value="1"/>
</dbReference>
<dbReference type="SMART" id="SM00225">
    <property type="entry name" value="BTB"/>
    <property type="match status" value="1"/>
</dbReference>
<evidence type="ECO:0000256" key="1">
    <source>
        <dbReference type="ARBA" id="ARBA00004906"/>
    </source>
</evidence>
<dbReference type="InterPro" id="IPR011333">
    <property type="entry name" value="SKP1/BTB/POZ_sf"/>
</dbReference>
<accession>A0AAV5CI71</accession>
<protein>
    <recommendedName>
        <fullName evidence="3">BTB domain-containing protein</fullName>
    </recommendedName>
</protein>
<proteinExistence type="inferred from homology"/>
<reference evidence="4" key="2">
    <citation type="submission" date="2021-12" db="EMBL/GenBank/DDBJ databases">
        <title>Resequencing data analysis of finger millet.</title>
        <authorList>
            <person name="Hatakeyama M."/>
            <person name="Aluri S."/>
            <person name="Balachadran M.T."/>
            <person name="Sivarajan S.R."/>
            <person name="Poveda L."/>
            <person name="Shimizu-Inatsugi R."/>
            <person name="Schlapbach R."/>
            <person name="Sreeman S.M."/>
            <person name="Shimizu K.K."/>
        </authorList>
    </citation>
    <scope>NUCLEOTIDE SEQUENCE</scope>
</reference>
<evidence type="ECO:0000256" key="2">
    <source>
        <dbReference type="ARBA" id="ARBA00010846"/>
    </source>
</evidence>
<dbReference type="Gene3D" id="3.30.710.10">
    <property type="entry name" value="Potassium Channel Kv1.1, Chain A"/>
    <property type="match status" value="1"/>
</dbReference>
<dbReference type="Pfam" id="PF24570">
    <property type="entry name" value="BACK_BPM_SPOP"/>
    <property type="match status" value="1"/>
</dbReference>
<comment type="pathway">
    <text evidence="1">Protein modification; protein ubiquitination.</text>
</comment>
<keyword evidence="5" id="KW-1185">Reference proteome</keyword>
<dbReference type="EMBL" id="BQKI01000007">
    <property type="protein sequence ID" value="GJM97716.1"/>
    <property type="molecule type" value="Genomic_DNA"/>
</dbReference>
<dbReference type="GO" id="GO:0016567">
    <property type="term" value="P:protein ubiquitination"/>
    <property type="evidence" value="ECO:0007669"/>
    <property type="project" value="InterPro"/>
</dbReference>
<dbReference type="InterPro" id="IPR008974">
    <property type="entry name" value="TRAF-like"/>
</dbReference>
<name>A0AAV5CI71_ELECO</name>
<comment type="similarity">
    <text evidence="2">Belongs to the Tdpoz family.</text>
</comment>
<dbReference type="Proteomes" id="UP001054889">
    <property type="component" value="Unassembled WGS sequence"/>
</dbReference>
<organism evidence="4 5">
    <name type="scientific">Eleusine coracana subsp. coracana</name>
    <dbReference type="NCBI Taxonomy" id="191504"/>
    <lineage>
        <taxon>Eukaryota</taxon>
        <taxon>Viridiplantae</taxon>
        <taxon>Streptophyta</taxon>
        <taxon>Embryophyta</taxon>
        <taxon>Tracheophyta</taxon>
        <taxon>Spermatophyta</taxon>
        <taxon>Magnoliopsida</taxon>
        <taxon>Liliopsida</taxon>
        <taxon>Poales</taxon>
        <taxon>Poaceae</taxon>
        <taxon>PACMAD clade</taxon>
        <taxon>Chloridoideae</taxon>
        <taxon>Cynodonteae</taxon>
        <taxon>Eleusininae</taxon>
        <taxon>Eleusine</taxon>
    </lineage>
</organism>
<dbReference type="Pfam" id="PF22486">
    <property type="entry name" value="MATH_2"/>
    <property type="match status" value="1"/>
</dbReference>
<gene>
    <name evidence="4" type="primary">ga14665</name>
    <name evidence="4" type="ORF">PR202_ga14665</name>
</gene>
<dbReference type="Pfam" id="PF00651">
    <property type="entry name" value="BTB"/>
    <property type="match status" value="1"/>
</dbReference>
<dbReference type="AlphaFoldDB" id="A0AAV5CI71"/>
<evidence type="ECO:0000259" key="3">
    <source>
        <dbReference type="PROSITE" id="PS50097"/>
    </source>
</evidence>
<dbReference type="InterPro" id="IPR000210">
    <property type="entry name" value="BTB/POZ_dom"/>
</dbReference>
<dbReference type="SUPFAM" id="SSF49599">
    <property type="entry name" value="TRAF domain-like"/>
    <property type="match status" value="1"/>
</dbReference>
<comment type="caution">
    <text evidence="4">The sequence shown here is derived from an EMBL/GenBank/DDBJ whole genome shotgun (WGS) entry which is preliminary data.</text>
</comment>
<dbReference type="InterPro" id="IPR056423">
    <property type="entry name" value="BACK_BPM_SPOP"/>
</dbReference>
<dbReference type="Gene3D" id="2.60.210.10">
    <property type="entry name" value="Apoptosis, Tumor Necrosis Factor Receptor Associated Protein 2, Chain A"/>
    <property type="match status" value="1"/>
</dbReference>
<dbReference type="PANTHER" id="PTHR26379">
    <property type="entry name" value="BTB/POZ AND MATH DOMAIN-CONTAINING PROTEIN 1"/>
    <property type="match status" value="1"/>
</dbReference>
<evidence type="ECO:0000313" key="5">
    <source>
        <dbReference type="Proteomes" id="UP001054889"/>
    </source>
</evidence>
<evidence type="ECO:0000313" key="4">
    <source>
        <dbReference type="EMBL" id="GJM97716.1"/>
    </source>
</evidence>
<dbReference type="InterPro" id="IPR045005">
    <property type="entry name" value="BPM1-6"/>
</dbReference>
<reference evidence="4" key="1">
    <citation type="journal article" date="2018" name="DNA Res.">
        <title>Multiple hybrid de novo genome assembly of finger millet, an orphan allotetraploid crop.</title>
        <authorList>
            <person name="Hatakeyama M."/>
            <person name="Aluri S."/>
            <person name="Balachadran M.T."/>
            <person name="Sivarajan S.R."/>
            <person name="Patrignani A."/>
            <person name="Gruter S."/>
            <person name="Poveda L."/>
            <person name="Shimizu-Inatsugi R."/>
            <person name="Baeten J."/>
            <person name="Francoijs K.J."/>
            <person name="Nataraja K.N."/>
            <person name="Reddy Y.A.N."/>
            <person name="Phadnis S."/>
            <person name="Ravikumar R.L."/>
            <person name="Schlapbach R."/>
            <person name="Sreeman S.M."/>
            <person name="Shimizu K.K."/>
        </authorList>
    </citation>
    <scope>NUCLEOTIDE SEQUENCE</scope>
</reference>
<dbReference type="CDD" id="cd00121">
    <property type="entry name" value="MATH"/>
    <property type="match status" value="1"/>
</dbReference>
<dbReference type="Gene3D" id="1.25.40.420">
    <property type="match status" value="1"/>
</dbReference>
<dbReference type="PROSITE" id="PS50097">
    <property type="entry name" value="BTB"/>
    <property type="match status" value="1"/>
</dbReference>
<dbReference type="SUPFAM" id="SSF54695">
    <property type="entry name" value="POZ domain"/>
    <property type="match status" value="1"/>
</dbReference>